<name>A0A1M5LHJ9_9BACI</name>
<evidence type="ECO:0000313" key="1">
    <source>
        <dbReference type="EMBL" id="SHG64455.1"/>
    </source>
</evidence>
<dbReference type="InterPro" id="IPR011051">
    <property type="entry name" value="RmlC_Cupin_sf"/>
</dbReference>
<dbReference type="Gene3D" id="2.60.120.10">
    <property type="entry name" value="Jelly Rolls"/>
    <property type="match status" value="1"/>
</dbReference>
<reference evidence="1 2" key="1">
    <citation type="submission" date="2016-11" db="EMBL/GenBank/DDBJ databases">
        <authorList>
            <person name="Jaros S."/>
            <person name="Januszkiewicz K."/>
            <person name="Wedrychowicz H."/>
        </authorList>
    </citation>
    <scope>NUCLEOTIDE SEQUENCE [LARGE SCALE GENOMIC DNA]</scope>
    <source>
        <strain evidence="1 2">IBRC-M 10683</strain>
    </source>
</reference>
<organism evidence="1 2">
    <name type="scientific">Ornithinibacillus halophilus</name>
    <dbReference type="NCBI Taxonomy" id="930117"/>
    <lineage>
        <taxon>Bacteria</taxon>
        <taxon>Bacillati</taxon>
        <taxon>Bacillota</taxon>
        <taxon>Bacilli</taxon>
        <taxon>Bacillales</taxon>
        <taxon>Bacillaceae</taxon>
        <taxon>Ornithinibacillus</taxon>
    </lineage>
</organism>
<accession>A0A1M5LHJ9</accession>
<dbReference type="EMBL" id="FQVW01000047">
    <property type="protein sequence ID" value="SHG64455.1"/>
    <property type="molecule type" value="Genomic_DNA"/>
</dbReference>
<sequence length="117" mass="13314">MKIFNFSKEHGKQITKFNSDFVMSRIIQTEKPAHIGSMYLEENGIIGFHQAVVPQLLLIVNGEGFVRGNEEEYIKVQSGDAIFWEKGEWHETKTDTGLIAIVIESETLKPSTFMPLK</sequence>
<gene>
    <name evidence="1" type="ORF">SAMN05216225_104727</name>
</gene>
<proteinExistence type="predicted"/>
<dbReference type="STRING" id="930117.SAMN05216225_104727"/>
<dbReference type="InterPro" id="IPR014710">
    <property type="entry name" value="RmlC-like_jellyroll"/>
</dbReference>
<dbReference type="RefSeq" id="WP_072891638.1">
    <property type="nucleotide sequence ID" value="NZ_FQVW01000047.1"/>
</dbReference>
<dbReference type="AlphaFoldDB" id="A0A1M5LHJ9"/>
<evidence type="ECO:0008006" key="3">
    <source>
        <dbReference type="Google" id="ProtNLM"/>
    </source>
</evidence>
<protein>
    <recommendedName>
        <fullName evidence="3">Cupin</fullName>
    </recommendedName>
</protein>
<keyword evidence="2" id="KW-1185">Reference proteome</keyword>
<dbReference type="Proteomes" id="UP000183988">
    <property type="component" value="Unassembled WGS sequence"/>
</dbReference>
<dbReference type="OrthoDB" id="3782397at2"/>
<evidence type="ECO:0000313" key="2">
    <source>
        <dbReference type="Proteomes" id="UP000183988"/>
    </source>
</evidence>
<dbReference type="SUPFAM" id="SSF51182">
    <property type="entry name" value="RmlC-like cupins"/>
    <property type="match status" value="1"/>
</dbReference>